<sequence length="163" mass="17596">MPILLRGIDGIRAYAGFHLGKSGWVEIGQPTIDAFAAATDDRDALSVDPDEAARGPYGTTIAQNSLILAMVPPMLHDVFLLEDVGLSRQCGIDRLRFLAPVPVNSCIRLDATLKWARAEIAGLRFTLECTIECDCTDLPALQADISYQVWPLACSGVGRVLAL</sequence>
<dbReference type="OrthoDB" id="9801735at2"/>
<comment type="caution">
    <text evidence="2">The sequence shown here is derived from an EMBL/GenBank/DDBJ whole genome shotgun (WGS) entry which is preliminary data.</text>
</comment>
<feature type="domain" description="MaoC-like" evidence="1">
    <location>
        <begin position="22"/>
        <end position="111"/>
    </location>
</feature>
<dbReference type="PANTHER" id="PTHR42993:SF1">
    <property type="entry name" value="MAOC-LIKE DEHYDRATASE DOMAIN-CONTAINING PROTEIN"/>
    <property type="match status" value="1"/>
</dbReference>
<reference evidence="2" key="1">
    <citation type="submission" date="2016-01" db="EMBL/GenBank/DDBJ databases">
        <authorList>
            <person name="Peeters C."/>
        </authorList>
    </citation>
    <scope>NUCLEOTIDE SEQUENCE [LARGE SCALE GENOMIC DNA]</scope>
    <source>
        <strain evidence="2">LMG 29326</strain>
    </source>
</reference>
<gene>
    <name evidence="2" type="ORF">AWB83_04232</name>
</gene>
<protein>
    <submittedName>
        <fullName evidence="2">MaoC family dehydratase</fullName>
    </submittedName>
</protein>
<dbReference type="EMBL" id="FCOB02000020">
    <property type="protein sequence ID" value="SAK80268.1"/>
    <property type="molecule type" value="Genomic_DNA"/>
</dbReference>
<dbReference type="Proteomes" id="UP000054978">
    <property type="component" value="Unassembled WGS sequence"/>
</dbReference>
<name>A0A158CD08_9BURK</name>
<dbReference type="InterPro" id="IPR002539">
    <property type="entry name" value="MaoC-like_dom"/>
</dbReference>
<dbReference type="AlphaFoldDB" id="A0A158CD08"/>
<accession>A0A158CD08</accession>
<dbReference type="STRING" id="1777144.AWB83_04232"/>
<evidence type="ECO:0000313" key="2">
    <source>
        <dbReference type="EMBL" id="SAK80268.1"/>
    </source>
</evidence>
<dbReference type="InterPro" id="IPR029069">
    <property type="entry name" value="HotDog_dom_sf"/>
</dbReference>
<evidence type="ECO:0000259" key="1">
    <source>
        <dbReference type="Pfam" id="PF01575"/>
    </source>
</evidence>
<dbReference type="PANTHER" id="PTHR42993">
    <property type="entry name" value="MAOC-LIKE DEHYDRATASE DOMAIN-CONTAINING PROTEIN"/>
    <property type="match status" value="1"/>
</dbReference>
<dbReference type="Pfam" id="PF01575">
    <property type="entry name" value="MaoC_dehydratas"/>
    <property type="match status" value="1"/>
</dbReference>
<organism evidence="2 3">
    <name type="scientific">Caballeronia ptereochthonis</name>
    <dbReference type="NCBI Taxonomy" id="1777144"/>
    <lineage>
        <taxon>Bacteria</taxon>
        <taxon>Pseudomonadati</taxon>
        <taxon>Pseudomonadota</taxon>
        <taxon>Betaproteobacteria</taxon>
        <taxon>Burkholderiales</taxon>
        <taxon>Burkholderiaceae</taxon>
        <taxon>Caballeronia</taxon>
    </lineage>
</organism>
<dbReference type="Gene3D" id="3.10.129.10">
    <property type="entry name" value="Hotdog Thioesterase"/>
    <property type="match status" value="1"/>
</dbReference>
<evidence type="ECO:0000313" key="3">
    <source>
        <dbReference type="Proteomes" id="UP000054978"/>
    </source>
</evidence>
<dbReference type="SUPFAM" id="SSF54637">
    <property type="entry name" value="Thioesterase/thiol ester dehydrase-isomerase"/>
    <property type="match status" value="1"/>
</dbReference>
<keyword evidence="3" id="KW-1185">Reference proteome</keyword>
<proteinExistence type="predicted"/>
<dbReference type="RefSeq" id="WP_159463071.1">
    <property type="nucleotide sequence ID" value="NZ_FCOB02000020.1"/>
</dbReference>